<dbReference type="Pfam" id="PF13532">
    <property type="entry name" value="2OG-FeII_Oxy_2"/>
    <property type="match status" value="1"/>
</dbReference>
<dbReference type="InterPro" id="IPR037151">
    <property type="entry name" value="AlkB-like_sf"/>
</dbReference>
<dbReference type="Gene3D" id="2.60.120.590">
    <property type="entry name" value="Alpha-ketoglutarate-dependent dioxygenase AlkB-like"/>
    <property type="match status" value="1"/>
</dbReference>
<keyword evidence="5" id="KW-0408">Iron</keyword>
<dbReference type="PANTHER" id="PTHR16557:SF2">
    <property type="entry name" value="NUCLEIC ACID DIOXYGENASE ALKBH1"/>
    <property type="match status" value="1"/>
</dbReference>
<dbReference type="PANTHER" id="PTHR16557">
    <property type="entry name" value="ALKYLATED DNA REPAIR PROTEIN ALKB-RELATED"/>
    <property type="match status" value="1"/>
</dbReference>
<dbReference type="InterPro" id="IPR005123">
    <property type="entry name" value="Oxoglu/Fe-dep_dioxygenase_dom"/>
</dbReference>
<dbReference type="Proteomes" id="UP001307889">
    <property type="component" value="Chromosome 4"/>
</dbReference>
<evidence type="ECO:0000256" key="1">
    <source>
        <dbReference type="ARBA" id="ARBA00001954"/>
    </source>
</evidence>
<name>A0ABN7AN14_9HEMI</name>
<evidence type="ECO:0000313" key="7">
    <source>
        <dbReference type="EMBL" id="BES93624.1"/>
    </source>
</evidence>
<gene>
    <name evidence="7" type="ORF">NTJ_06433</name>
</gene>
<reference evidence="7 8" key="1">
    <citation type="submission" date="2023-09" db="EMBL/GenBank/DDBJ databases">
        <title>Nesidiocoris tenuis whole genome shotgun sequence.</title>
        <authorList>
            <person name="Shibata T."/>
            <person name="Shimoda M."/>
            <person name="Kobayashi T."/>
            <person name="Uehara T."/>
        </authorList>
    </citation>
    <scope>NUCLEOTIDE SEQUENCE [LARGE SCALE GENOMIC DNA]</scope>
    <source>
        <strain evidence="7 8">Japan</strain>
    </source>
</reference>
<dbReference type="InterPro" id="IPR027450">
    <property type="entry name" value="AlkB-like"/>
</dbReference>
<dbReference type="InterPro" id="IPR004574">
    <property type="entry name" value="Alkb"/>
</dbReference>
<evidence type="ECO:0000256" key="5">
    <source>
        <dbReference type="ARBA" id="ARBA00023004"/>
    </source>
</evidence>
<evidence type="ECO:0000256" key="2">
    <source>
        <dbReference type="ARBA" id="ARBA00022723"/>
    </source>
</evidence>
<proteinExistence type="predicted"/>
<keyword evidence="3" id="KW-0223">Dioxygenase</keyword>
<keyword evidence="2" id="KW-0479">Metal-binding</keyword>
<feature type="domain" description="Fe2OG dioxygenase" evidence="6">
    <location>
        <begin position="171"/>
        <end position="289"/>
    </location>
</feature>
<organism evidence="7 8">
    <name type="scientific">Nesidiocoris tenuis</name>
    <dbReference type="NCBI Taxonomy" id="355587"/>
    <lineage>
        <taxon>Eukaryota</taxon>
        <taxon>Metazoa</taxon>
        <taxon>Ecdysozoa</taxon>
        <taxon>Arthropoda</taxon>
        <taxon>Hexapoda</taxon>
        <taxon>Insecta</taxon>
        <taxon>Pterygota</taxon>
        <taxon>Neoptera</taxon>
        <taxon>Paraneoptera</taxon>
        <taxon>Hemiptera</taxon>
        <taxon>Heteroptera</taxon>
        <taxon>Panheteroptera</taxon>
        <taxon>Cimicomorpha</taxon>
        <taxon>Miridae</taxon>
        <taxon>Dicyphina</taxon>
        <taxon>Nesidiocoris</taxon>
    </lineage>
</organism>
<keyword evidence="4" id="KW-0560">Oxidoreductase</keyword>
<keyword evidence="8" id="KW-1185">Reference proteome</keyword>
<evidence type="ECO:0000256" key="4">
    <source>
        <dbReference type="ARBA" id="ARBA00023002"/>
    </source>
</evidence>
<protein>
    <submittedName>
        <fullName evidence="7">Alkylated DNA repair protein alkB</fullName>
    </submittedName>
</protein>
<evidence type="ECO:0000256" key="3">
    <source>
        <dbReference type="ARBA" id="ARBA00022964"/>
    </source>
</evidence>
<dbReference type="EMBL" id="AP028912">
    <property type="protein sequence ID" value="BES93624.1"/>
    <property type="molecule type" value="Genomic_DNA"/>
</dbReference>
<comment type="cofactor">
    <cofactor evidence="1">
        <name>Fe(2+)</name>
        <dbReference type="ChEBI" id="CHEBI:29033"/>
    </cofactor>
</comment>
<evidence type="ECO:0000313" key="8">
    <source>
        <dbReference type="Proteomes" id="UP001307889"/>
    </source>
</evidence>
<evidence type="ECO:0000259" key="6">
    <source>
        <dbReference type="PROSITE" id="PS51471"/>
    </source>
</evidence>
<dbReference type="SUPFAM" id="SSF51197">
    <property type="entry name" value="Clavaminate synthase-like"/>
    <property type="match status" value="1"/>
</dbReference>
<sequence>MFKTKFKFFKNIANIPDPGVLERDLIERKIFDYSDNFEDDSFSELHLNKPSLWNVYEHANHQGLILVKNVFTRQGQWYWISRCVTDYPAPPNLNNLAPIGLLAPDENWFDVCLESPDRGSSILKKLRWVTLGYHHNWDTKVYSEKMRSPFPDDLAQLCRIVAKLATGWDFSAQAAIINYYYHNSTISGHVDHSEPNLDAPLLSFSFGDSALFLIGNDSDDVSPVMLKSGDVAIMSGPSRLAMHGVPRIVPADERPWELTKNSGNSTEKDKFVIDFINEARINMNVRQVLYPGSKTL</sequence>
<accession>A0ABN7AN14</accession>
<dbReference type="PROSITE" id="PS51471">
    <property type="entry name" value="FE2OG_OXY"/>
    <property type="match status" value="1"/>
</dbReference>